<evidence type="ECO:0000256" key="10">
    <source>
        <dbReference type="ARBA" id="ARBA00044508"/>
    </source>
</evidence>
<sequence>MVDDSDDLRHVELGALEAIFPEIRRFDKTDPFTFEIELPVEPAAPITVTFPAASANTLPGLNVAGPSVDNPQPEVDSLNVSHLPSLCLRICLPDGYPVDAPPQIVISTTPPWLAPETIKRLEDDGPRLWDEIGRDMVAFTYIDHIQRAAEDVFGTITPNGTLHVDPEHKLAVLDHDIKAKKDAFEKETFDCGVCLDPKKGTKCHKMLDCGHIFCLQCLQDFYNDAINEGNLSTVRCLAPNCAKERSKAQVQAQAQDAPSSKQTKKPKVSVSPSELLQIGLSEDMVKRYVTLKYKTELESDKNTIYCPRQWCNGAARSKRHKKPTGLDFVESSDAESDQGDKEEDEKGDKTVKKPVKRFNPSDHLSVCEDCGFAFCGRCLQSWHGEFVRCQPRRNKGELSEEEKASIEYLQLHTSPCPTCNAPAQKTHGCNHMICSRCDTHFCYLCSAWLDPTNPYRHYNTQSGGKVTSCFMRLWELEGGDGDDVGLGFVGGRGPAANQPDAEAAEMELVDVGSDESDAEPEDNDVNNANNNNINLNNNHRQLAEQGQAVAVAREAPLVLRLVDNQPRDGRNGHRPVPPAAPDAPQHAARGHGPHRGGPGRGRGARGGGRGAPGRGRGGGGGGGGAGAVGRGGGGGVGAGVANRQRQNQRQQQQQPLQQPQNQGQQQQQQMDNNNDVNNNNNNNIVNNPAGLDPAQEEWVRRFVQMALIDAEDEVEGDSDEDGDGWIIQ</sequence>
<evidence type="ECO:0000259" key="14">
    <source>
        <dbReference type="PROSITE" id="PS50908"/>
    </source>
</evidence>
<feature type="region of interest" description="Disordered" evidence="12">
    <location>
        <begin position="249"/>
        <end position="272"/>
    </location>
</feature>
<dbReference type="InterPro" id="IPR047548">
    <property type="entry name" value="Rcat_RBR_RNF14"/>
</dbReference>
<dbReference type="Gene3D" id="1.20.120.1750">
    <property type="match status" value="1"/>
</dbReference>
<keyword evidence="5" id="KW-0479">Metal-binding</keyword>
<feature type="compositionally biased region" description="Acidic residues" evidence="12">
    <location>
        <begin position="511"/>
        <end position="524"/>
    </location>
</feature>
<dbReference type="InterPro" id="IPR016135">
    <property type="entry name" value="UBQ-conjugating_enzyme/RWD"/>
</dbReference>
<dbReference type="PROSITE" id="PS51873">
    <property type="entry name" value="TRIAD"/>
    <property type="match status" value="1"/>
</dbReference>
<evidence type="ECO:0000256" key="7">
    <source>
        <dbReference type="ARBA" id="ARBA00022771"/>
    </source>
</evidence>
<feature type="domain" description="RING-type" evidence="13">
    <location>
        <begin position="191"/>
        <end position="236"/>
    </location>
</feature>
<proteinExistence type="inferred from homology"/>
<protein>
    <recommendedName>
        <fullName evidence="3">RBR-type E3 ubiquitin transferase</fullName>
        <ecNumber evidence="3">2.3.2.31</ecNumber>
    </recommendedName>
</protein>
<evidence type="ECO:0000256" key="8">
    <source>
        <dbReference type="ARBA" id="ARBA00022786"/>
    </source>
</evidence>
<keyword evidence="4" id="KW-0808">Transferase</keyword>
<evidence type="ECO:0000256" key="5">
    <source>
        <dbReference type="ARBA" id="ARBA00022723"/>
    </source>
</evidence>
<dbReference type="PANTHER" id="PTHR11685">
    <property type="entry name" value="RBR FAMILY RING FINGER AND IBR DOMAIN-CONTAINING"/>
    <property type="match status" value="1"/>
</dbReference>
<comment type="similarity">
    <text evidence="10">Belongs to the RBR family. RNF14 subfamily.</text>
</comment>
<dbReference type="InterPro" id="IPR013083">
    <property type="entry name" value="Znf_RING/FYVE/PHD"/>
</dbReference>
<organism evidence="16 17">
    <name type="scientific">Neonectria punicea</name>
    <dbReference type="NCBI Taxonomy" id="979145"/>
    <lineage>
        <taxon>Eukaryota</taxon>
        <taxon>Fungi</taxon>
        <taxon>Dikarya</taxon>
        <taxon>Ascomycota</taxon>
        <taxon>Pezizomycotina</taxon>
        <taxon>Sordariomycetes</taxon>
        <taxon>Hypocreomycetidae</taxon>
        <taxon>Hypocreales</taxon>
        <taxon>Nectriaceae</taxon>
        <taxon>Neonectria</taxon>
    </lineage>
</organism>
<dbReference type="InterPro" id="IPR001841">
    <property type="entry name" value="Znf_RING"/>
</dbReference>
<comment type="caution">
    <text evidence="16">The sequence shown here is derived from an EMBL/GenBank/DDBJ whole genome shotgun (WGS) entry which is preliminary data.</text>
</comment>
<dbReference type="InterPro" id="IPR044066">
    <property type="entry name" value="TRIAD_supradom"/>
</dbReference>
<reference evidence="16 17" key="1">
    <citation type="journal article" date="2025" name="Microbiol. Resour. Announc.">
        <title>Draft genome sequences for Neonectria magnoliae and Neonectria punicea, canker pathogens of Liriodendron tulipifera and Acer saccharum in West Virginia.</title>
        <authorList>
            <person name="Petronek H.M."/>
            <person name="Kasson M.T."/>
            <person name="Metheny A.M."/>
            <person name="Stauder C.M."/>
            <person name="Lovett B."/>
            <person name="Lynch S.C."/>
            <person name="Garnas J.R."/>
            <person name="Kasson L.R."/>
            <person name="Stajich J.E."/>
        </authorList>
    </citation>
    <scope>NUCLEOTIDE SEQUENCE [LARGE SCALE GENOMIC DNA]</scope>
    <source>
        <strain evidence="16 17">NRRL 64653</strain>
    </source>
</reference>
<dbReference type="Gene3D" id="3.30.40.10">
    <property type="entry name" value="Zinc/RING finger domain, C3HC4 (zinc finger)"/>
    <property type="match status" value="1"/>
</dbReference>
<comment type="catalytic activity">
    <reaction evidence="1">
        <text>[E2 ubiquitin-conjugating enzyme]-S-ubiquitinyl-L-cysteine + [acceptor protein]-L-lysine = [E2 ubiquitin-conjugating enzyme]-L-cysteine + [acceptor protein]-N(6)-ubiquitinyl-L-lysine.</text>
        <dbReference type="EC" id="2.3.2.31"/>
    </reaction>
</comment>
<feature type="region of interest" description="Disordered" evidence="12">
    <location>
        <begin position="709"/>
        <end position="728"/>
    </location>
</feature>
<dbReference type="EC" id="2.3.2.31" evidence="3"/>
<feature type="compositionally biased region" description="Gly residues" evidence="12">
    <location>
        <begin position="595"/>
        <end position="638"/>
    </location>
</feature>
<evidence type="ECO:0000259" key="13">
    <source>
        <dbReference type="PROSITE" id="PS50089"/>
    </source>
</evidence>
<comment type="pathway">
    <text evidence="2">Protein modification; protein ubiquitination.</text>
</comment>
<feature type="domain" description="RING-type" evidence="15">
    <location>
        <begin position="187"/>
        <end position="473"/>
    </location>
</feature>
<feature type="compositionally biased region" description="Polar residues" evidence="12">
    <location>
        <begin position="249"/>
        <end position="261"/>
    </location>
</feature>
<dbReference type="SUPFAM" id="SSF54495">
    <property type="entry name" value="UBC-like"/>
    <property type="match status" value="1"/>
</dbReference>
<dbReference type="InterPro" id="IPR054694">
    <property type="entry name" value="Parkin-like_IBR"/>
</dbReference>
<evidence type="ECO:0000256" key="12">
    <source>
        <dbReference type="SAM" id="MobiDB-lite"/>
    </source>
</evidence>
<evidence type="ECO:0000256" key="1">
    <source>
        <dbReference type="ARBA" id="ARBA00001798"/>
    </source>
</evidence>
<dbReference type="EMBL" id="JAZAVJ010000129">
    <property type="protein sequence ID" value="KAK7413457.1"/>
    <property type="molecule type" value="Genomic_DNA"/>
</dbReference>
<feature type="domain" description="RWD" evidence="14">
    <location>
        <begin position="11"/>
        <end position="152"/>
    </location>
</feature>
<dbReference type="Proteomes" id="UP001498476">
    <property type="component" value="Unassembled WGS sequence"/>
</dbReference>
<keyword evidence="17" id="KW-1185">Reference proteome</keyword>
<keyword evidence="6" id="KW-0677">Repeat</keyword>
<dbReference type="InterPro" id="IPR017907">
    <property type="entry name" value="Znf_RING_CS"/>
</dbReference>
<dbReference type="CDD" id="cd20354">
    <property type="entry name" value="Rcat_RBR_RNF14"/>
    <property type="match status" value="1"/>
</dbReference>
<dbReference type="InterPro" id="IPR006575">
    <property type="entry name" value="RWD_dom"/>
</dbReference>
<dbReference type="Pfam" id="PF05773">
    <property type="entry name" value="RWD"/>
    <property type="match status" value="1"/>
</dbReference>
<feature type="region of interest" description="Disordered" evidence="12">
    <location>
        <begin position="563"/>
        <end position="690"/>
    </location>
</feature>
<evidence type="ECO:0000313" key="17">
    <source>
        <dbReference type="Proteomes" id="UP001498476"/>
    </source>
</evidence>
<dbReference type="CDD" id="cd23134">
    <property type="entry name" value="RING-HC_ITT1-like"/>
    <property type="match status" value="1"/>
</dbReference>
<keyword evidence="9" id="KW-0862">Zinc</keyword>
<dbReference type="Pfam" id="PF01485">
    <property type="entry name" value="IBR"/>
    <property type="match status" value="1"/>
</dbReference>
<keyword evidence="7 11" id="KW-0863">Zinc-finger</keyword>
<evidence type="ECO:0000256" key="4">
    <source>
        <dbReference type="ARBA" id="ARBA00022679"/>
    </source>
</evidence>
<name>A0ABR1GXA3_9HYPO</name>
<evidence type="ECO:0000256" key="3">
    <source>
        <dbReference type="ARBA" id="ARBA00012251"/>
    </source>
</evidence>
<feature type="region of interest" description="Disordered" evidence="12">
    <location>
        <begin position="511"/>
        <end position="533"/>
    </location>
</feature>
<keyword evidence="8" id="KW-0833">Ubl conjugation pathway</keyword>
<evidence type="ECO:0000256" key="6">
    <source>
        <dbReference type="ARBA" id="ARBA00022737"/>
    </source>
</evidence>
<feature type="compositionally biased region" description="Acidic residues" evidence="12">
    <location>
        <begin position="330"/>
        <end position="343"/>
    </location>
</feature>
<evidence type="ECO:0000256" key="2">
    <source>
        <dbReference type="ARBA" id="ARBA00004906"/>
    </source>
</evidence>
<dbReference type="PROSITE" id="PS50089">
    <property type="entry name" value="ZF_RING_2"/>
    <property type="match status" value="1"/>
</dbReference>
<evidence type="ECO:0000313" key="16">
    <source>
        <dbReference type="EMBL" id="KAK7413457.1"/>
    </source>
</evidence>
<accession>A0ABR1GXA3</accession>
<dbReference type="PROSITE" id="PS50908">
    <property type="entry name" value="RWD"/>
    <property type="match status" value="1"/>
</dbReference>
<dbReference type="SUPFAM" id="SSF57850">
    <property type="entry name" value="RING/U-box"/>
    <property type="match status" value="2"/>
</dbReference>
<feature type="region of interest" description="Disordered" evidence="12">
    <location>
        <begin position="322"/>
        <end position="354"/>
    </location>
</feature>
<dbReference type="Pfam" id="PF22605">
    <property type="entry name" value="IBR_2"/>
    <property type="match status" value="1"/>
</dbReference>
<evidence type="ECO:0000256" key="9">
    <source>
        <dbReference type="ARBA" id="ARBA00022833"/>
    </source>
</evidence>
<dbReference type="InterPro" id="IPR031127">
    <property type="entry name" value="E3_UB_ligase_RBR"/>
</dbReference>
<dbReference type="CDD" id="cd23820">
    <property type="entry name" value="RWD_RNF14"/>
    <property type="match status" value="1"/>
</dbReference>
<feature type="compositionally biased region" description="Low complexity" evidence="12">
    <location>
        <begin position="639"/>
        <end position="687"/>
    </location>
</feature>
<dbReference type="InterPro" id="IPR002867">
    <property type="entry name" value="IBR_dom"/>
</dbReference>
<gene>
    <name evidence="16" type="ORF">QQX98_007682</name>
</gene>
<evidence type="ECO:0000256" key="11">
    <source>
        <dbReference type="PROSITE-ProRule" id="PRU00175"/>
    </source>
</evidence>
<dbReference type="Gene3D" id="3.10.110.10">
    <property type="entry name" value="Ubiquitin Conjugating Enzyme"/>
    <property type="match status" value="1"/>
</dbReference>
<dbReference type="SMART" id="SM00647">
    <property type="entry name" value="IBR"/>
    <property type="match status" value="2"/>
</dbReference>
<evidence type="ECO:0000259" key="15">
    <source>
        <dbReference type="PROSITE" id="PS51873"/>
    </source>
</evidence>
<dbReference type="PROSITE" id="PS00518">
    <property type="entry name" value="ZF_RING_1"/>
    <property type="match status" value="1"/>
</dbReference>